<dbReference type="Gene3D" id="2.130.10.30">
    <property type="entry name" value="Regulator of chromosome condensation 1/beta-lactamase-inhibitor protein II"/>
    <property type="match status" value="1"/>
</dbReference>
<dbReference type="SUPFAM" id="SSF50985">
    <property type="entry name" value="RCC1/BLIP-II"/>
    <property type="match status" value="1"/>
</dbReference>
<dbReference type="AlphaFoldDB" id="A0A813H5P7"/>
<name>A0A813H5P7_POLGL</name>
<gene>
    <name evidence="1" type="ORF">PGLA1383_LOCUS48886</name>
</gene>
<organism evidence="1 2">
    <name type="scientific">Polarella glacialis</name>
    <name type="common">Dinoflagellate</name>
    <dbReference type="NCBI Taxonomy" id="89957"/>
    <lineage>
        <taxon>Eukaryota</taxon>
        <taxon>Sar</taxon>
        <taxon>Alveolata</taxon>
        <taxon>Dinophyceae</taxon>
        <taxon>Suessiales</taxon>
        <taxon>Suessiaceae</taxon>
        <taxon>Polarella</taxon>
    </lineage>
</organism>
<sequence length="71" mass="6870">ADGSVVTWGSAISGGDSSAVAPLLTEGVIQVCASNEASAANKADGSLVTWGNANLGGCCTSDGGRRPSLCK</sequence>
<proteinExistence type="predicted"/>
<accession>A0A813H5P7</accession>
<reference evidence="1" key="1">
    <citation type="submission" date="2021-02" db="EMBL/GenBank/DDBJ databases">
        <authorList>
            <person name="Dougan E. K."/>
            <person name="Rhodes N."/>
            <person name="Thang M."/>
            <person name="Chan C."/>
        </authorList>
    </citation>
    <scope>NUCLEOTIDE SEQUENCE</scope>
</reference>
<comment type="caution">
    <text evidence="1">The sequence shown here is derived from an EMBL/GenBank/DDBJ whole genome shotgun (WGS) entry which is preliminary data.</text>
</comment>
<evidence type="ECO:0000313" key="1">
    <source>
        <dbReference type="EMBL" id="CAE8632970.1"/>
    </source>
</evidence>
<dbReference type="InterPro" id="IPR009091">
    <property type="entry name" value="RCC1/BLIP-II"/>
</dbReference>
<dbReference type="Proteomes" id="UP000654075">
    <property type="component" value="Unassembled WGS sequence"/>
</dbReference>
<protein>
    <submittedName>
        <fullName evidence="1">Uncharacterized protein</fullName>
    </submittedName>
</protein>
<dbReference type="EMBL" id="CAJNNV010030580">
    <property type="protein sequence ID" value="CAE8632970.1"/>
    <property type="molecule type" value="Genomic_DNA"/>
</dbReference>
<evidence type="ECO:0000313" key="2">
    <source>
        <dbReference type="Proteomes" id="UP000654075"/>
    </source>
</evidence>
<keyword evidence="2" id="KW-1185">Reference proteome</keyword>
<feature type="non-terminal residue" evidence="1">
    <location>
        <position position="1"/>
    </location>
</feature>